<dbReference type="Proteomes" id="UP001165292">
    <property type="component" value="Unassembled WGS sequence"/>
</dbReference>
<reference evidence="3 4" key="1">
    <citation type="submission" date="2018-10" db="EMBL/GenBank/DDBJ databases">
        <title>Pseudomonas sp. GL14 genome.</title>
        <authorList>
            <person name="Peng J."/>
            <person name="Liu Z.-P."/>
        </authorList>
    </citation>
    <scope>NUCLEOTIDE SEQUENCE [LARGE SCALE GENOMIC DNA]</scope>
    <source>
        <strain evidence="3 4">GL14</strain>
    </source>
</reference>
<dbReference type="GeneID" id="84611429"/>
<evidence type="ECO:0000313" key="5">
    <source>
        <dbReference type="Proteomes" id="UP001165292"/>
    </source>
</evidence>
<evidence type="ECO:0000313" key="4">
    <source>
        <dbReference type="Proteomes" id="UP000269134"/>
    </source>
</evidence>
<dbReference type="InterPro" id="IPR025391">
    <property type="entry name" value="DUF4123"/>
</dbReference>
<dbReference type="Proteomes" id="UP000269134">
    <property type="component" value="Unassembled WGS sequence"/>
</dbReference>
<gene>
    <name evidence="3" type="ORF">EA795_20605</name>
    <name evidence="2" type="ORF">NJF43_09175</name>
</gene>
<dbReference type="EMBL" id="RFFL01000050">
    <property type="protein sequence ID" value="RMH96268.1"/>
    <property type="molecule type" value="Genomic_DNA"/>
</dbReference>
<dbReference type="Pfam" id="PF13503">
    <property type="entry name" value="DUF4123"/>
    <property type="match status" value="1"/>
</dbReference>
<dbReference type="AlphaFoldDB" id="A0AA41WG75"/>
<feature type="domain" description="DUF4123" evidence="1">
    <location>
        <begin position="21"/>
        <end position="138"/>
    </location>
</feature>
<protein>
    <submittedName>
        <fullName evidence="2">DUF4123 domain-containing protein</fullName>
    </submittedName>
</protein>
<proteinExistence type="predicted"/>
<evidence type="ECO:0000313" key="3">
    <source>
        <dbReference type="EMBL" id="RMH96268.1"/>
    </source>
</evidence>
<sequence>MNDQLRQWLDEQQAQHRHLLLVIDSLAEPNPIHELFASDLMRDYVNLYQGTEFADLANIGPWLVAVGVSEIARIQSLLDAPERNWGWLASTDSIDLSALAHHWRERMYVDEEGQRSLYRFQDNRVIARHLAELAPAQQPLLLGPLSSALCWDGERWRCFDNSRPAQYPAPFEAAWLALPEPNTVVREIQRHNLTLWLWQNHSAATAQLVETRILSDWLDEQLDKAERWHWRSAERIQLLLRYQLDPALASHPEWPPYDHEAPDVHFSRISQVLFNASIARDHRQ</sequence>
<evidence type="ECO:0000259" key="1">
    <source>
        <dbReference type="Pfam" id="PF13503"/>
    </source>
</evidence>
<comment type="caution">
    <text evidence="2">The sequence shown here is derived from an EMBL/GenBank/DDBJ whole genome shotgun (WGS) entry which is preliminary data.</text>
</comment>
<name>A0AA41WG75_9GAMM</name>
<reference evidence="2" key="2">
    <citation type="submission" date="2022-06" db="EMBL/GenBank/DDBJ databases">
        <title>Detection of beta-lactamases in bacteria of animal origin.</title>
        <authorList>
            <person name="Mlynarcik P."/>
            <person name="Zdarska V."/>
            <person name="Chudobova H."/>
            <person name="Prochazkova P."/>
            <person name="Hricova K."/>
            <person name="Mezerova K."/>
            <person name="Bardon J."/>
            <person name="Dolejska M."/>
            <person name="Sukkar I."/>
            <person name="Kolar M."/>
        </authorList>
    </citation>
    <scope>NUCLEOTIDE SEQUENCE</scope>
    <source>
        <strain evidence="2">S 300-3</strain>
    </source>
</reference>
<dbReference type="EMBL" id="JAMYBS010000008">
    <property type="protein sequence ID" value="MCO7544919.1"/>
    <property type="molecule type" value="Genomic_DNA"/>
</dbReference>
<dbReference type="RefSeq" id="WP_014851138.1">
    <property type="nucleotide sequence ID" value="NZ_DALZRK010000005.1"/>
</dbReference>
<evidence type="ECO:0000313" key="2">
    <source>
        <dbReference type="EMBL" id="MCO7544919.1"/>
    </source>
</evidence>
<keyword evidence="4" id="KW-1185">Reference proteome</keyword>
<accession>A0AA41WG75</accession>
<organism evidence="2 5">
    <name type="scientific">Stutzerimonas nitrititolerans</name>
    <dbReference type="NCBI Taxonomy" id="2482751"/>
    <lineage>
        <taxon>Bacteria</taxon>
        <taxon>Pseudomonadati</taxon>
        <taxon>Pseudomonadota</taxon>
        <taxon>Gammaproteobacteria</taxon>
        <taxon>Pseudomonadales</taxon>
        <taxon>Pseudomonadaceae</taxon>
        <taxon>Stutzerimonas</taxon>
    </lineage>
</organism>